<organism evidence="7 8">
    <name type="scientific">Stentor coeruleus</name>
    <dbReference type="NCBI Taxonomy" id="5963"/>
    <lineage>
        <taxon>Eukaryota</taxon>
        <taxon>Sar</taxon>
        <taxon>Alveolata</taxon>
        <taxon>Ciliophora</taxon>
        <taxon>Postciliodesmatophora</taxon>
        <taxon>Heterotrichea</taxon>
        <taxon>Heterotrichida</taxon>
        <taxon>Stentoridae</taxon>
        <taxon>Stentor</taxon>
    </lineage>
</organism>
<feature type="domain" description="C2H2-type" evidence="6">
    <location>
        <begin position="100"/>
        <end position="127"/>
    </location>
</feature>
<dbReference type="AlphaFoldDB" id="A0A1R2AQ89"/>
<dbReference type="GO" id="GO:0008270">
    <property type="term" value="F:zinc ion binding"/>
    <property type="evidence" value="ECO:0007669"/>
    <property type="project" value="UniProtKB-KW"/>
</dbReference>
<comment type="caution">
    <text evidence="7">The sequence shown here is derived from an EMBL/GenBank/DDBJ whole genome shotgun (WGS) entry which is preliminary data.</text>
</comment>
<keyword evidence="1" id="KW-0479">Metal-binding</keyword>
<keyword evidence="2" id="KW-0677">Repeat</keyword>
<evidence type="ECO:0000259" key="6">
    <source>
        <dbReference type="PROSITE" id="PS50157"/>
    </source>
</evidence>
<keyword evidence="4" id="KW-0862">Zinc</keyword>
<evidence type="ECO:0000256" key="5">
    <source>
        <dbReference type="PROSITE-ProRule" id="PRU00042"/>
    </source>
</evidence>
<keyword evidence="3 5" id="KW-0863">Zinc-finger</keyword>
<dbReference type="Proteomes" id="UP000187209">
    <property type="component" value="Unassembled WGS sequence"/>
</dbReference>
<dbReference type="GO" id="GO:0005634">
    <property type="term" value="C:nucleus"/>
    <property type="evidence" value="ECO:0007669"/>
    <property type="project" value="TreeGrafter"/>
</dbReference>
<dbReference type="GO" id="GO:0000981">
    <property type="term" value="F:DNA-binding transcription factor activity, RNA polymerase II-specific"/>
    <property type="evidence" value="ECO:0007669"/>
    <property type="project" value="TreeGrafter"/>
</dbReference>
<evidence type="ECO:0000256" key="2">
    <source>
        <dbReference type="ARBA" id="ARBA00022737"/>
    </source>
</evidence>
<dbReference type="PROSITE" id="PS50157">
    <property type="entry name" value="ZINC_FINGER_C2H2_2"/>
    <property type="match status" value="2"/>
</dbReference>
<dbReference type="InterPro" id="IPR013087">
    <property type="entry name" value="Znf_C2H2_type"/>
</dbReference>
<dbReference type="Gene3D" id="3.30.160.60">
    <property type="entry name" value="Classic Zinc Finger"/>
    <property type="match status" value="2"/>
</dbReference>
<dbReference type="SMART" id="SM00355">
    <property type="entry name" value="ZnF_C2H2"/>
    <property type="match status" value="2"/>
</dbReference>
<evidence type="ECO:0000313" key="8">
    <source>
        <dbReference type="Proteomes" id="UP000187209"/>
    </source>
</evidence>
<dbReference type="PROSITE" id="PS00028">
    <property type="entry name" value="ZINC_FINGER_C2H2_1"/>
    <property type="match status" value="2"/>
</dbReference>
<dbReference type="PANTHER" id="PTHR24408:SF58">
    <property type="entry name" value="TRANSCRIPTION FACTOR (TFIIIA), PUTATIVE (AFU_ORTHOLOGUE AFUA_1G05150)-RELATED"/>
    <property type="match status" value="1"/>
</dbReference>
<dbReference type="OrthoDB" id="6077919at2759"/>
<reference evidence="7 8" key="1">
    <citation type="submission" date="2016-11" db="EMBL/GenBank/DDBJ databases">
        <title>The macronuclear genome of Stentor coeruleus: a giant cell with tiny introns.</title>
        <authorList>
            <person name="Slabodnick M."/>
            <person name="Ruby J.G."/>
            <person name="Reiff S.B."/>
            <person name="Swart E.C."/>
            <person name="Gosai S."/>
            <person name="Prabakaran S."/>
            <person name="Witkowska E."/>
            <person name="Larue G.E."/>
            <person name="Fisher S."/>
            <person name="Freeman R.M."/>
            <person name="Gunawardena J."/>
            <person name="Chu W."/>
            <person name="Stover N.A."/>
            <person name="Gregory B.D."/>
            <person name="Nowacki M."/>
            <person name="Derisi J."/>
            <person name="Roy S.W."/>
            <person name="Marshall W.F."/>
            <person name="Sood P."/>
        </authorList>
    </citation>
    <scope>NUCLEOTIDE SEQUENCE [LARGE SCALE GENOMIC DNA]</scope>
    <source>
        <strain evidence="7">WM001</strain>
    </source>
</reference>
<protein>
    <recommendedName>
        <fullName evidence="6">C2H2-type domain-containing protein</fullName>
    </recommendedName>
</protein>
<sequence>MKDLFKSEFLLASDHQKEESKSNSTSNSIFSVKINMRKSNSMNSTPSIDRIPQLLSLQGMADVLDRNSVRRFRCDICLKNFSSKHCLKEHGYTHTNDKPYCCSFCRKVFKHASQLSLHKKVHNMKKNLIWPKLTDLMKNQQKMSWNSESCPKIILPLISVPQDFSLPNINILF</sequence>
<dbReference type="EMBL" id="MPUH01001658">
    <property type="protein sequence ID" value="OMJ66684.1"/>
    <property type="molecule type" value="Genomic_DNA"/>
</dbReference>
<dbReference type="PANTHER" id="PTHR24408">
    <property type="entry name" value="ZINC FINGER PROTEIN"/>
    <property type="match status" value="1"/>
</dbReference>
<evidence type="ECO:0000256" key="4">
    <source>
        <dbReference type="ARBA" id="ARBA00022833"/>
    </source>
</evidence>
<dbReference type="SUPFAM" id="SSF57667">
    <property type="entry name" value="beta-beta-alpha zinc fingers"/>
    <property type="match status" value="1"/>
</dbReference>
<evidence type="ECO:0000256" key="1">
    <source>
        <dbReference type="ARBA" id="ARBA00022723"/>
    </source>
</evidence>
<accession>A0A1R2AQ89</accession>
<feature type="domain" description="C2H2-type" evidence="6">
    <location>
        <begin position="72"/>
        <end position="99"/>
    </location>
</feature>
<dbReference type="GO" id="GO:0043565">
    <property type="term" value="F:sequence-specific DNA binding"/>
    <property type="evidence" value="ECO:0007669"/>
    <property type="project" value="TreeGrafter"/>
</dbReference>
<dbReference type="InterPro" id="IPR036236">
    <property type="entry name" value="Znf_C2H2_sf"/>
</dbReference>
<proteinExistence type="predicted"/>
<name>A0A1R2AQ89_9CILI</name>
<keyword evidence="8" id="KW-1185">Reference proteome</keyword>
<evidence type="ECO:0000256" key="3">
    <source>
        <dbReference type="ARBA" id="ARBA00022771"/>
    </source>
</evidence>
<gene>
    <name evidence="7" type="ORF">SteCoe_36393</name>
</gene>
<evidence type="ECO:0000313" key="7">
    <source>
        <dbReference type="EMBL" id="OMJ66684.1"/>
    </source>
</evidence>